<organism evidence="1">
    <name type="scientific">marine metagenome</name>
    <dbReference type="NCBI Taxonomy" id="408172"/>
    <lineage>
        <taxon>unclassified sequences</taxon>
        <taxon>metagenomes</taxon>
        <taxon>ecological metagenomes</taxon>
    </lineage>
</organism>
<dbReference type="EMBL" id="UINC01005252">
    <property type="protein sequence ID" value="SVA20113.1"/>
    <property type="molecule type" value="Genomic_DNA"/>
</dbReference>
<sequence>MLLRSVSVEKQSLQNRGLLQILKNNILNQRGFQCLSGRGINATNVREFQQSIIENNSKESLSKMKFREIV</sequence>
<accession>A0A381U0Y4</accession>
<proteinExistence type="predicted"/>
<dbReference type="AlphaFoldDB" id="A0A381U0Y4"/>
<reference evidence="1" key="1">
    <citation type="submission" date="2018-05" db="EMBL/GenBank/DDBJ databases">
        <authorList>
            <person name="Lanie J.A."/>
            <person name="Ng W.-L."/>
            <person name="Kazmierczak K.M."/>
            <person name="Andrzejewski T.M."/>
            <person name="Davidsen T.M."/>
            <person name="Wayne K.J."/>
            <person name="Tettelin H."/>
            <person name="Glass J.I."/>
            <person name="Rusch D."/>
            <person name="Podicherti R."/>
            <person name="Tsui H.-C.T."/>
            <person name="Winkler M.E."/>
        </authorList>
    </citation>
    <scope>NUCLEOTIDE SEQUENCE</scope>
</reference>
<protein>
    <submittedName>
        <fullName evidence="1">Uncharacterized protein</fullName>
    </submittedName>
</protein>
<evidence type="ECO:0000313" key="1">
    <source>
        <dbReference type="EMBL" id="SVA20113.1"/>
    </source>
</evidence>
<name>A0A381U0Y4_9ZZZZ</name>
<gene>
    <name evidence="1" type="ORF">METZ01_LOCUS72967</name>
</gene>